<feature type="transmembrane region" description="Helical" evidence="1">
    <location>
        <begin position="72"/>
        <end position="93"/>
    </location>
</feature>
<evidence type="ECO:0000256" key="1">
    <source>
        <dbReference type="SAM" id="Phobius"/>
    </source>
</evidence>
<keyword evidence="3" id="KW-1185">Reference proteome</keyword>
<keyword evidence="1" id="KW-0812">Transmembrane</keyword>
<keyword evidence="1" id="KW-0472">Membrane</keyword>
<accession>A0A5N6N274</accession>
<comment type="caution">
    <text evidence="2">The sequence shown here is derived from an EMBL/GenBank/DDBJ whole genome shotgun (WGS) entry which is preliminary data.</text>
</comment>
<evidence type="ECO:0000313" key="2">
    <source>
        <dbReference type="EMBL" id="KAD4179752.1"/>
    </source>
</evidence>
<sequence length="148" mass="17210">MFHFDARYVLLIALNMIKLGTNRPWEWDPFDMFGNLTWVKFSLVAILLLFFASTSVRLQHRQVSLQCRDMSVTFTVSFVALILLPHVLFWYVYPLIPLFSWLSPPVSKLMNNFLDWLKDVLATFPDVRIHITAHVNAEPVVDEAADQV</sequence>
<evidence type="ECO:0000313" key="3">
    <source>
        <dbReference type="Proteomes" id="UP000326396"/>
    </source>
</evidence>
<protein>
    <submittedName>
        <fullName evidence="2">Uncharacterized protein</fullName>
    </submittedName>
</protein>
<name>A0A5N6N274_9ASTR</name>
<dbReference type="AlphaFoldDB" id="A0A5N6N274"/>
<feature type="transmembrane region" description="Helical" evidence="1">
    <location>
        <begin position="32"/>
        <end position="51"/>
    </location>
</feature>
<dbReference type="OrthoDB" id="1671777at2759"/>
<reference evidence="2 3" key="1">
    <citation type="submission" date="2019-05" db="EMBL/GenBank/DDBJ databases">
        <title>Mikania micrantha, genome provides insights into the molecular mechanism of rapid growth.</title>
        <authorList>
            <person name="Liu B."/>
        </authorList>
    </citation>
    <scope>NUCLEOTIDE SEQUENCE [LARGE SCALE GENOMIC DNA]</scope>
    <source>
        <strain evidence="2">NLD-2019</strain>
        <tissue evidence="2">Leaf</tissue>
    </source>
</reference>
<proteinExistence type="predicted"/>
<gene>
    <name evidence="2" type="ORF">E3N88_28343</name>
</gene>
<dbReference type="Proteomes" id="UP000326396">
    <property type="component" value="Linkage Group LG4"/>
</dbReference>
<organism evidence="2 3">
    <name type="scientific">Mikania micrantha</name>
    <name type="common">bitter vine</name>
    <dbReference type="NCBI Taxonomy" id="192012"/>
    <lineage>
        <taxon>Eukaryota</taxon>
        <taxon>Viridiplantae</taxon>
        <taxon>Streptophyta</taxon>
        <taxon>Embryophyta</taxon>
        <taxon>Tracheophyta</taxon>
        <taxon>Spermatophyta</taxon>
        <taxon>Magnoliopsida</taxon>
        <taxon>eudicotyledons</taxon>
        <taxon>Gunneridae</taxon>
        <taxon>Pentapetalae</taxon>
        <taxon>asterids</taxon>
        <taxon>campanulids</taxon>
        <taxon>Asterales</taxon>
        <taxon>Asteraceae</taxon>
        <taxon>Asteroideae</taxon>
        <taxon>Heliantheae alliance</taxon>
        <taxon>Eupatorieae</taxon>
        <taxon>Mikania</taxon>
    </lineage>
</organism>
<keyword evidence="1" id="KW-1133">Transmembrane helix</keyword>
<dbReference type="EMBL" id="SZYD01000014">
    <property type="protein sequence ID" value="KAD4179752.1"/>
    <property type="molecule type" value="Genomic_DNA"/>
</dbReference>